<dbReference type="EMBL" id="LK028580">
    <property type="protein sequence ID" value="CDS20001.1"/>
    <property type="molecule type" value="Genomic_DNA"/>
</dbReference>
<comment type="similarity">
    <text evidence="1">Belongs to the JMJD6 family.</text>
</comment>
<dbReference type="Gene3D" id="2.60.120.650">
    <property type="entry name" value="Cupin"/>
    <property type="match status" value="1"/>
</dbReference>
<dbReference type="InterPro" id="IPR050910">
    <property type="entry name" value="JMJD6_ArgDemeth/LysHydrox"/>
</dbReference>
<dbReference type="InterPro" id="IPR003347">
    <property type="entry name" value="JmjC_dom"/>
</dbReference>
<dbReference type="AlphaFoldDB" id="A0A068WQT3"/>
<dbReference type="Pfam" id="PF02373">
    <property type="entry name" value="JmjC"/>
    <property type="match status" value="1"/>
</dbReference>
<dbReference type="WBParaSite" id="EgrG_000218900">
    <property type="protein sequence ID" value="EgrG_000218900"/>
    <property type="gene ID" value="EgrG_000218900"/>
</dbReference>
<reference evidence="7" key="3">
    <citation type="submission" date="2020-10" db="UniProtKB">
        <authorList>
            <consortium name="WormBaseParasite"/>
        </authorList>
    </citation>
    <scope>IDENTIFICATION</scope>
</reference>
<name>A0A068WQT3_ECHGR</name>
<reference evidence="5 6" key="1">
    <citation type="journal article" date="2013" name="Nature">
        <title>The genomes of four tapeworm species reveal adaptations to parasitism.</title>
        <authorList>
            <person name="Tsai I.J."/>
            <person name="Zarowiecki M."/>
            <person name="Holroyd N."/>
            <person name="Garciarrubio A."/>
            <person name="Sanchez-Flores A."/>
            <person name="Brooks K.L."/>
            <person name="Tracey A."/>
            <person name="Bobes R.J."/>
            <person name="Fragoso G."/>
            <person name="Sciutto E."/>
            <person name="Aslett M."/>
            <person name="Beasley H."/>
            <person name="Bennett H.M."/>
            <person name="Cai J."/>
            <person name="Camicia F."/>
            <person name="Clark R."/>
            <person name="Cucher M."/>
            <person name="De Silva N."/>
            <person name="Day T.A."/>
            <person name="Deplazes P."/>
            <person name="Estrada K."/>
            <person name="Fernandez C."/>
            <person name="Holland P.W."/>
            <person name="Hou J."/>
            <person name="Hu S."/>
            <person name="Huckvale T."/>
            <person name="Hung S.S."/>
            <person name="Kamenetzky L."/>
            <person name="Keane J.A."/>
            <person name="Kiss F."/>
            <person name="Koziol U."/>
            <person name="Lambert O."/>
            <person name="Liu K."/>
            <person name="Luo X."/>
            <person name="Luo Y."/>
            <person name="Macchiaroli N."/>
            <person name="Nichol S."/>
            <person name="Paps J."/>
            <person name="Parkinson J."/>
            <person name="Pouchkina-Stantcheva N."/>
            <person name="Riddiford N."/>
            <person name="Rosenzvit M."/>
            <person name="Salinas G."/>
            <person name="Wasmuth J.D."/>
            <person name="Zamanian M."/>
            <person name="Zheng Y."/>
            <person name="Cai X."/>
            <person name="Soberon X."/>
            <person name="Olson P.D."/>
            <person name="Laclette J.P."/>
            <person name="Brehm K."/>
            <person name="Berriman M."/>
            <person name="Garciarrubio A."/>
            <person name="Bobes R.J."/>
            <person name="Fragoso G."/>
            <person name="Sanchez-Flores A."/>
            <person name="Estrada K."/>
            <person name="Cevallos M.A."/>
            <person name="Morett E."/>
            <person name="Gonzalez V."/>
            <person name="Portillo T."/>
            <person name="Ochoa-Leyva A."/>
            <person name="Jose M.V."/>
            <person name="Sciutto E."/>
            <person name="Landa A."/>
            <person name="Jimenez L."/>
            <person name="Valdes V."/>
            <person name="Carrero J.C."/>
            <person name="Larralde C."/>
            <person name="Morales-Montor J."/>
            <person name="Limon-Lason J."/>
            <person name="Soberon X."/>
            <person name="Laclette J.P."/>
        </authorList>
    </citation>
    <scope>NUCLEOTIDE SEQUENCE [LARGE SCALE GENOMIC DNA]</scope>
</reference>
<evidence type="ECO:0000256" key="1">
    <source>
        <dbReference type="ARBA" id="ARBA00038068"/>
    </source>
</evidence>
<accession>A0A068WQT3</accession>
<comment type="catalytic activity">
    <reaction evidence="2">
        <text>L-lysyl-[protein] + 2-oxoglutarate + O2 = 4-hydroxy-L-lysyl-[protein] + succinate + CO2</text>
        <dbReference type="Rhea" id="RHEA:57156"/>
        <dbReference type="Rhea" id="RHEA-COMP:9752"/>
        <dbReference type="Rhea" id="RHEA-COMP:15084"/>
        <dbReference type="ChEBI" id="CHEBI:15379"/>
        <dbReference type="ChEBI" id="CHEBI:16526"/>
        <dbReference type="ChEBI" id="CHEBI:16810"/>
        <dbReference type="ChEBI" id="CHEBI:29969"/>
        <dbReference type="ChEBI" id="CHEBI:30031"/>
        <dbReference type="ChEBI" id="CHEBI:141495"/>
    </reaction>
</comment>
<dbReference type="GO" id="GO:0005634">
    <property type="term" value="C:nucleus"/>
    <property type="evidence" value="ECO:0007669"/>
    <property type="project" value="TreeGrafter"/>
</dbReference>
<sequence length="521" mass="59668">MNISFKFAQKKLLRGHNPSPIGAVVALSASEGAFGSWWSAKHRSLCHIITLSTTSPFVLKIFIGFFVSIPTQLPTSCVFYMSANIPASIPYLDITYKYCDFYAKFLHLNLPCLFTESHTCTWPARLNWSENGSISIDRVLKPFSGSELCVANCRDIEFGAHPTLTMTSEEYLAYWKTAGCDGTEQLLYLKDWHYFKGKDFRNYYSQPVYFSSDWLNEFYEFRTDCDDDFRFVYIGPGGTWTPLHTDVYCSYSWSANIVGRKRWWVFPPGEENKLIVSHGGQLPSDISQCDFADPETQDSDLPRCYVFDQQPGEMFFVPSGWYHQVLNLTDCISINNNWLNACNVTLVWRHLQAQLREVKKSCSDVESTPGWDDACQECLKAWEGWNYREFFVLLKYILISRWLRLTVQEVRQRLPTVAGIPGGGKVPLHVLDEQVESLLSDIASSEPLLVKWLTGDTLDSRLQNFVDVETTTSVSSIWQHDLVEATRTIRSMVVNEDLKRLRLHSRGPAAWLWKVVLGGQV</sequence>
<dbReference type="PANTHER" id="PTHR12480">
    <property type="entry name" value="ARGININE DEMETHYLASE AND LYSYL-HYDROXYLASE JMJD"/>
    <property type="match status" value="1"/>
</dbReference>
<evidence type="ECO:0000259" key="4">
    <source>
        <dbReference type="PROSITE" id="PS51184"/>
    </source>
</evidence>
<dbReference type="GO" id="GO:0043565">
    <property type="term" value="F:sequence-specific DNA binding"/>
    <property type="evidence" value="ECO:0007669"/>
    <property type="project" value="TreeGrafter"/>
</dbReference>
<dbReference type="SMART" id="SM00558">
    <property type="entry name" value="JmjC"/>
    <property type="match status" value="1"/>
</dbReference>
<gene>
    <name evidence="5" type="ORF">EgrG_000218900</name>
</gene>
<reference evidence="5" key="2">
    <citation type="submission" date="2014-06" db="EMBL/GenBank/DDBJ databases">
        <authorList>
            <person name="Aslett M."/>
        </authorList>
    </citation>
    <scope>NUCLEOTIDE SEQUENCE</scope>
</reference>
<organism evidence="5">
    <name type="scientific">Echinococcus granulosus</name>
    <name type="common">Hydatid tapeworm</name>
    <dbReference type="NCBI Taxonomy" id="6210"/>
    <lineage>
        <taxon>Eukaryota</taxon>
        <taxon>Metazoa</taxon>
        <taxon>Spiralia</taxon>
        <taxon>Lophotrochozoa</taxon>
        <taxon>Platyhelminthes</taxon>
        <taxon>Cestoda</taxon>
        <taxon>Eucestoda</taxon>
        <taxon>Cyclophyllidea</taxon>
        <taxon>Taeniidae</taxon>
        <taxon>Echinococcus</taxon>
        <taxon>Echinococcus granulosus group</taxon>
    </lineage>
</organism>
<dbReference type="GO" id="GO:0005737">
    <property type="term" value="C:cytoplasm"/>
    <property type="evidence" value="ECO:0007669"/>
    <property type="project" value="TreeGrafter"/>
</dbReference>
<dbReference type="GO" id="GO:0016706">
    <property type="term" value="F:2-oxoglutarate-dependent dioxygenase activity"/>
    <property type="evidence" value="ECO:0007669"/>
    <property type="project" value="TreeGrafter"/>
</dbReference>
<evidence type="ECO:0000313" key="5">
    <source>
        <dbReference type="EMBL" id="CDS20001.1"/>
    </source>
</evidence>
<evidence type="ECO:0000313" key="7">
    <source>
        <dbReference type="WBParaSite" id="EgrG_000218900"/>
    </source>
</evidence>
<dbReference type="PROSITE" id="PS51184">
    <property type="entry name" value="JMJC"/>
    <property type="match status" value="1"/>
</dbReference>
<dbReference type="OrthoDB" id="10264738at2759"/>
<dbReference type="PANTHER" id="PTHR12480:SF6">
    <property type="entry name" value="2-OXOGLUTARATE AND IRON-DEPENDENT OXYGENASE JMJD4"/>
    <property type="match status" value="1"/>
</dbReference>
<evidence type="ECO:0000256" key="2">
    <source>
        <dbReference type="ARBA" id="ARBA00047762"/>
    </source>
</evidence>
<feature type="domain" description="JmjC" evidence="4">
    <location>
        <begin position="195"/>
        <end position="355"/>
    </location>
</feature>
<protein>
    <recommendedName>
        <fullName evidence="3">Jumonji domain-containing protein 4</fullName>
    </recommendedName>
</protein>
<evidence type="ECO:0000313" key="6">
    <source>
        <dbReference type="Proteomes" id="UP000492820"/>
    </source>
</evidence>
<evidence type="ECO:0000256" key="3">
    <source>
        <dbReference type="ARBA" id="ARBA00082904"/>
    </source>
</evidence>
<dbReference type="GO" id="GO:0045905">
    <property type="term" value="P:positive regulation of translational termination"/>
    <property type="evidence" value="ECO:0007669"/>
    <property type="project" value="TreeGrafter"/>
</dbReference>
<dbReference type="SUPFAM" id="SSF51197">
    <property type="entry name" value="Clavaminate synthase-like"/>
    <property type="match status" value="1"/>
</dbReference>
<dbReference type="Proteomes" id="UP000492820">
    <property type="component" value="Unassembled WGS sequence"/>
</dbReference>
<proteinExistence type="inferred from homology"/>